<dbReference type="AlphaFoldDB" id="A0A6I9MTY3"/>
<dbReference type="GO" id="GO:0005886">
    <property type="term" value="C:plasma membrane"/>
    <property type="evidence" value="ECO:0007669"/>
    <property type="project" value="TreeGrafter"/>
</dbReference>
<keyword evidence="3 8" id="KW-0812">Transmembrane</keyword>
<reference evidence="12" key="1">
    <citation type="submission" date="2025-08" db="UniProtKB">
        <authorList>
            <consortium name="RefSeq"/>
        </authorList>
    </citation>
    <scope>IDENTIFICATION</scope>
    <source>
        <tissue evidence="12">Muscle</tissue>
    </source>
</reference>
<dbReference type="InterPro" id="IPR003593">
    <property type="entry name" value="AAA+_ATPase"/>
</dbReference>
<feature type="domain" description="ABC transmembrane type-1" evidence="10">
    <location>
        <begin position="322"/>
        <end position="454"/>
    </location>
</feature>
<evidence type="ECO:0000256" key="5">
    <source>
        <dbReference type="ARBA" id="ARBA00022840"/>
    </source>
</evidence>
<dbReference type="InterPro" id="IPR050173">
    <property type="entry name" value="ABC_transporter_C-like"/>
</dbReference>
<evidence type="ECO:0000256" key="6">
    <source>
        <dbReference type="ARBA" id="ARBA00022989"/>
    </source>
</evidence>
<evidence type="ECO:0000313" key="12">
    <source>
        <dbReference type="RefSeq" id="XP_010767892.1"/>
    </source>
</evidence>
<dbReference type="SUPFAM" id="SSF90123">
    <property type="entry name" value="ABC transporter transmembrane region"/>
    <property type="match status" value="1"/>
</dbReference>
<accession>A0A6I9MTY3</accession>
<feature type="transmembrane region" description="Helical" evidence="8">
    <location>
        <begin position="373"/>
        <end position="401"/>
    </location>
</feature>
<protein>
    <submittedName>
        <fullName evidence="12">Multidrug resistance-associated protein 4-like</fullName>
    </submittedName>
</protein>
<dbReference type="Proteomes" id="UP000504611">
    <property type="component" value="Unplaced"/>
</dbReference>
<dbReference type="RefSeq" id="XP_010767892.1">
    <property type="nucleotide sequence ID" value="XM_010769590.1"/>
</dbReference>
<dbReference type="CDD" id="cd03250">
    <property type="entry name" value="ABCC_MRP_domain1"/>
    <property type="match status" value="1"/>
</dbReference>
<dbReference type="SMART" id="SM00382">
    <property type="entry name" value="AAA"/>
    <property type="match status" value="1"/>
</dbReference>
<keyword evidence="6 8" id="KW-1133">Transmembrane helix</keyword>
<dbReference type="Gene3D" id="1.20.1560.10">
    <property type="entry name" value="ABC transporter type 1, transmembrane domain"/>
    <property type="match status" value="1"/>
</dbReference>
<comment type="subcellular location">
    <subcellularLocation>
        <location evidence="1">Membrane</location>
    </subcellularLocation>
</comment>
<evidence type="ECO:0000256" key="4">
    <source>
        <dbReference type="ARBA" id="ARBA00022741"/>
    </source>
</evidence>
<evidence type="ECO:0000259" key="10">
    <source>
        <dbReference type="PROSITE" id="PS50929"/>
    </source>
</evidence>
<dbReference type="PANTHER" id="PTHR24223">
    <property type="entry name" value="ATP-BINDING CASSETTE SUB-FAMILY C"/>
    <property type="match status" value="1"/>
</dbReference>
<evidence type="ECO:0000259" key="9">
    <source>
        <dbReference type="PROSITE" id="PS50893"/>
    </source>
</evidence>
<dbReference type="InterPro" id="IPR011527">
    <property type="entry name" value="ABC1_TM_dom"/>
</dbReference>
<dbReference type="GO" id="GO:0005524">
    <property type="term" value="F:ATP binding"/>
    <property type="evidence" value="ECO:0007669"/>
    <property type="project" value="UniProtKB-KW"/>
</dbReference>
<feature type="transmembrane region" description="Helical" evidence="8">
    <location>
        <begin position="318"/>
        <end position="337"/>
    </location>
</feature>
<dbReference type="PROSITE" id="PS50929">
    <property type="entry name" value="ABC_TM1F"/>
    <property type="match status" value="1"/>
</dbReference>
<name>A0A6I9MTY3_9TELE</name>
<keyword evidence="2" id="KW-0813">Transport</keyword>
<dbReference type="PANTHER" id="PTHR24223:SF357">
    <property type="entry name" value="ATP-BINDING CASSETTE SUB-FAMILY C MEMBER 4"/>
    <property type="match status" value="1"/>
</dbReference>
<dbReference type="FunFam" id="3.40.50.300:FF:000482">
    <property type="entry name" value="Multidrug resistance-associated protein member 4"/>
    <property type="match status" value="1"/>
</dbReference>
<keyword evidence="11" id="KW-1185">Reference proteome</keyword>
<evidence type="ECO:0000313" key="11">
    <source>
        <dbReference type="Proteomes" id="UP000504611"/>
    </source>
</evidence>
<gene>
    <name evidence="12" type="primary">LOC104944112</name>
</gene>
<dbReference type="InterPro" id="IPR003439">
    <property type="entry name" value="ABC_transporter-like_ATP-bd"/>
</dbReference>
<dbReference type="PROSITE" id="PS00211">
    <property type="entry name" value="ABC_TRANSPORTER_1"/>
    <property type="match status" value="1"/>
</dbReference>
<evidence type="ECO:0000256" key="3">
    <source>
        <dbReference type="ARBA" id="ARBA00022692"/>
    </source>
</evidence>
<keyword evidence="5" id="KW-0067">ATP-binding</keyword>
<sequence length="468" mass="51579">MLDEIIKSPAAPPQEENEDASVEMQDLVCYWDKGLDAPSLQNLSFSLNSKKLLAVIGPVGAGKSSLLSTILGELPNEKGTLKVKGQLTYAAQQPWVFPGTIRSNILFGKELEPQKYERVLRACALKRDMELLPDGDLTLIGDRGATLSGGQKARVNLARAVYQDADIYLLDDPLSAVDAEVGRHLFEKCICGLLKNKLRVLVTHQLQYLQAADQIIVLKEGHMVAKGTYAELQRSGVDFTSLLQQEEEEEQQPAPQEVFVRKRTLSQNSALSQSSSVLSVKDGDHLPAEAVHMVAEESAQGNIGAGLYVKYMRAGASAVLLIFLILVNILAQVAYVMQDWWLAHWADEQGKLLVNGTVIQDGRNVTVELDTTFYLGIYGGLTAATILFGFVRNMVMFHVLVKSAQALHNRMFNCILRTPVRFFDVNPIGRVLNRFSKDMGQLDSNMPWTMVDFIQVKSGLTAANMGAV</sequence>
<dbReference type="GO" id="GO:0140359">
    <property type="term" value="F:ABC-type transporter activity"/>
    <property type="evidence" value="ECO:0007669"/>
    <property type="project" value="InterPro"/>
</dbReference>
<evidence type="ECO:0000256" key="8">
    <source>
        <dbReference type="SAM" id="Phobius"/>
    </source>
</evidence>
<evidence type="ECO:0000256" key="7">
    <source>
        <dbReference type="ARBA" id="ARBA00023136"/>
    </source>
</evidence>
<organism evidence="11 12">
    <name type="scientific">Notothenia coriiceps</name>
    <name type="common">black rockcod</name>
    <dbReference type="NCBI Taxonomy" id="8208"/>
    <lineage>
        <taxon>Eukaryota</taxon>
        <taxon>Metazoa</taxon>
        <taxon>Chordata</taxon>
        <taxon>Craniata</taxon>
        <taxon>Vertebrata</taxon>
        <taxon>Euteleostomi</taxon>
        <taxon>Actinopterygii</taxon>
        <taxon>Neopterygii</taxon>
        <taxon>Teleostei</taxon>
        <taxon>Neoteleostei</taxon>
        <taxon>Acanthomorphata</taxon>
        <taxon>Eupercaria</taxon>
        <taxon>Perciformes</taxon>
        <taxon>Notothenioidei</taxon>
        <taxon>Nototheniidae</taxon>
        <taxon>Notothenia</taxon>
    </lineage>
</organism>
<dbReference type="OrthoDB" id="8890158at2759"/>
<dbReference type="GO" id="GO:0016887">
    <property type="term" value="F:ATP hydrolysis activity"/>
    <property type="evidence" value="ECO:0007669"/>
    <property type="project" value="InterPro"/>
</dbReference>
<evidence type="ECO:0000256" key="1">
    <source>
        <dbReference type="ARBA" id="ARBA00004370"/>
    </source>
</evidence>
<proteinExistence type="predicted"/>
<feature type="domain" description="ABC transporter" evidence="9">
    <location>
        <begin position="22"/>
        <end position="245"/>
    </location>
</feature>
<dbReference type="Gene3D" id="3.40.50.300">
    <property type="entry name" value="P-loop containing nucleotide triphosphate hydrolases"/>
    <property type="match status" value="1"/>
</dbReference>
<dbReference type="Pfam" id="PF00005">
    <property type="entry name" value="ABC_tran"/>
    <property type="match status" value="1"/>
</dbReference>
<dbReference type="Pfam" id="PF00664">
    <property type="entry name" value="ABC_membrane"/>
    <property type="match status" value="1"/>
</dbReference>
<keyword evidence="7 8" id="KW-0472">Membrane</keyword>
<dbReference type="GeneID" id="104944112"/>
<dbReference type="InterPro" id="IPR027417">
    <property type="entry name" value="P-loop_NTPase"/>
</dbReference>
<keyword evidence="4" id="KW-0547">Nucleotide-binding</keyword>
<dbReference type="InterPro" id="IPR017871">
    <property type="entry name" value="ABC_transporter-like_CS"/>
</dbReference>
<dbReference type="SUPFAM" id="SSF52540">
    <property type="entry name" value="P-loop containing nucleoside triphosphate hydrolases"/>
    <property type="match status" value="1"/>
</dbReference>
<dbReference type="PROSITE" id="PS50893">
    <property type="entry name" value="ABC_TRANSPORTER_2"/>
    <property type="match status" value="1"/>
</dbReference>
<dbReference type="InterPro" id="IPR036640">
    <property type="entry name" value="ABC1_TM_sf"/>
</dbReference>
<dbReference type="KEGG" id="ncc:104944112"/>
<evidence type="ECO:0000256" key="2">
    <source>
        <dbReference type="ARBA" id="ARBA00022448"/>
    </source>
</evidence>